<evidence type="ECO:0000313" key="2">
    <source>
        <dbReference type="Proteomes" id="UP000826212"/>
    </source>
</evidence>
<dbReference type="EMBL" id="CP081303">
    <property type="protein sequence ID" value="QZE15624.1"/>
    <property type="molecule type" value="Genomic_DNA"/>
</dbReference>
<organism evidence="1 2">
    <name type="scientific">Halosquirtibacter laminarini</name>
    <dbReference type="NCBI Taxonomy" id="3374600"/>
    <lineage>
        <taxon>Bacteria</taxon>
        <taxon>Pseudomonadati</taxon>
        <taxon>Bacteroidota</taxon>
        <taxon>Bacteroidia</taxon>
        <taxon>Marinilabiliales</taxon>
        <taxon>Prolixibacteraceae</taxon>
        <taxon>Halosquirtibacter</taxon>
    </lineage>
</organism>
<dbReference type="Proteomes" id="UP000826212">
    <property type="component" value="Chromosome"/>
</dbReference>
<keyword evidence="2" id="KW-1185">Reference proteome</keyword>
<protein>
    <submittedName>
        <fullName evidence="1">Efflux RND transporter permease subunit</fullName>
    </submittedName>
</protein>
<name>A0AC61NRB5_9BACT</name>
<proteinExistence type="predicted"/>
<reference evidence="1" key="1">
    <citation type="submission" date="2021-08" db="EMBL/GenBank/DDBJ databases">
        <title>Novel anaerobic bacterium isolated from sea squirt in East Sea, Republic of Korea.</title>
        <authorList>
            <person name="Nguyen T.H."/>
            <person name="Li Z."/>
            <person name="Lee Y.-J."/>
            <person name="Ko J."/>
            <person name="Kim S.-G."/>
        </authorList>
    </citation>
    <scope>NUCLEOTIDE SEQUENCE</scope>
    <source>
        <strain evidence="1">KCTC 25031</strain>
    </source>
</reference>
<sequence>MKKTIYFFLNNRIFVWLLMGIIIALGLAISPFSPQRDGAINKVSVDAIPDIGDNQQIVYTKWAGRSPQDIEDQVTYPLTTTLLGIPGVKTVRSASAFGFSTINVIFKDKVDYYWSRTRIIEKLNALTPNTLPEGVKPTLGPDATGLGQVFWYTLEGKDSKGNNTGGWDLAELRSIQDYIIKYSLMSTQGVSEVASIGGFVKEYHIDLNQEAMRAYNISLNQIIKAVKNSNIDVGAQTMEINRAEYFIRGLGYIKNLDDLENALVTNGKNQVPIYLKQVAHLSLGPANRRGILDKNGTEAVGGVVVARFGANPMEVLQNLKKKIETLSPTLPTKTLSDGTISKITIEPFYDRSKLIQETLYTLKDALYLEILITILVVVIMLRNLKTSVIISTLLPLSILIVFIAMRYFGITANIVSLSGIAIAIGTLVDIGIVLVENLIKHIHYPENRDKRWFDVVWLSTNEVGSAIITSISTTIVSFIPVFSLQAAEGKLFHPLAFTKTFALLGALMVALFILPTISYYFFKNEFEKKALKKKQGLFIAGLLIGLTIGVWISPISFLWSIPTLILAIFYILKALYPNYDKKLSQILQVLVIVMITVLLALAWNPLGYQHSRLSNIFFVAILIFFVMGGFKLFERYYPNILRWCLKHKKRFLTIPLTLVLIAFLTWQGFESTLGALFSNMSKVQHSTVYQSLKHYFPGIGSEFMPSLDEGDFLLMPTSMPHSGVQENRRVLQQLDIRTNQIPEVDGVLGKAGRIHSALDPAPLSMYENIIHYKDEYSRNNHGEVLRYKVDKNQRFMLRDSTTVSKDSAYAIPLSHFIEIQSGGEPVRQWRQKIHSKEDIWHEITHATRLPGVTSAPKLQPIETRIIMLQTGMRAAIGIKILGNQLDSIQSFGLSLEKVLQKMPHVVPSSVFADRIVGKPYLLVDWDRQQLAQYGMSIGEAQKQLEIGLGGVPLGKSVEGRERYDIRIRYNRDDRQDAESIKHLLISNSRGKLYPIGQLAKIRYKAGPQMIKSEDGFLIGYVIFDVQKGISEGEAVALTQKLLNKQIENHQLHIPYGIHYKFSGNYENQERASKRLAIAIPVCLILILLILYLQFHSIGTALMVFSSITVAFSGAFILIGLYSASGFLDIHVFGIHLSEIFQVHPINLSIAVWVGFIALFGISTDDGVLLATYLDQSFEKRKPKNIEEIHQAIVMAGRKRIRPALMTTATTILALFPVITSTGRGSDIMLPMSIPSIGGMAIALIAVFIVPVLYGWRAERKLKK</sequence>
<accession>A0AC61NRB5</accession>
<evidence type="ECO:0000313" key="1">
    <source>
        <dbReference type="EMBL" id="QZE15624.1"/>
    </source>
</evidence>
<gene>
    <name evidence="1" type="ORF">K4L44_07270</name>
</gene>